<dbReference type="Pfam" id="PF17863">
    <property type="entry name" value="AAA_lid_2"/>
    <property type="match status" value="1"/>
</dbReference>
<feature type="compositionally biased region" description="Basic and acidic residues" evidence="2">
    <location>
        <begin position="298"/>
        <end position="313"/>
    </location>
</feature>
<dbReference type="CDD" id="cd01451">
    <property type="entry name" value="vWA_Magnesium_chelatase"/>
    <property type="match status" value="1"/>
</dbReference>
<dbReference type="InterPro" id="IPR036465">
    <property type="entry name" value="vWFA_dom_sf"/>
</dbReference>
<evidence type="ECO:0000256" key="2">
    <source>
        <dbReference type="SAM" id="MobiDB-lite"/>
    </source>
</evidence>
<dbReference type="SUPFAM" id="SSF53300">
    <property type="entry name" value="vWA-like"/>
    <property type="match status" value="1"/>
</dbReference>
<evidence type="ECO:0000256" key="1">
    <source>
        <dbReference type="ARBA" id="ARBA00005799"/>
    </source>
</evidence>
<protein>
    <submittedName>
        <fullName evidence="4">VWA domain-containing protein</fullName>
    </submittedName>
</protein>
<dbReference type="Pfam" id="PF13519">
    <property type="entry name" value="VWA_2"/>
    <property type="match status" value="1"/>
</dbReference>
<dbReference type="GO" id="GO:0005524">
    <property type="term" value="F:ATP binding"/>
    <property type="evidence" value="ECO:0007669"/>
    <property type="project" value="InterPro"/>
</dbReference>
<dbReference type="PROSITE" id="PS50234">
    <property type="entry name" value="VWFA"/>
    <property type="match status" value="1"/>
</dbReference>
<feature type="compositionally biased region" description="Basic residues" evidence="2">
    <location>
        <begin position="274"/>
        <end position="288"/>
    </location>
</feature>
<comment type="caution">
    <text evidence="4">The sequence shown here is derived from an EMBL/GenBank/DDBJ whole genome shotgun (WGS) entry which is preliminary data.</text>
</comment>
<dbReference type="GO" id="GO:0016887">
    <property type="term" value="F:ATP hydrolysis activity"/>
    <property type="evidence" value="ECO:0007669"/>
    <property type="project" value="InterPro"/>
</dbReference>
<dbReference type="InterPro" id="IPR041628">
    <property type="entry name" value="ChlI/MoxR_AAA_lid"/>
</dbReference>
<dbReference type="Gene3D" id="1.10.8.80">
    <property type="entry name" value="Magnesium chelatase subunit I, C-Terminal domain"/>
    <property type="match status" value="1"/>
</dbReference>
<dbReference type="PANTHER" id="PTHR35023:SF1">
    <property type="entry name" value="MG-PROTOPORPHYRIN IX CHELATASE"/>
    <property type="match status" value="1"/>
</dbReference>
<evidence type="ECO:0000259" key="3">
    <source>
        <dbReference type="PROSITE" id="PS50234"/>
    </source>
</evidence>
<dbReference type="SMART" id="SM00327">
    <property type="entry name" value="VWA"/>
    <property type="match status" value="1"/>
</dbReference>
<dbReference type="Gene3D" id="3.40.50.300">
    <property type="entry name" value="P-loop containing nucleotide triphosphate hydrolases"/>
    <property type="match status" value="1"/>
</dbReference>
<dbReference type="InterPro" id="IPR003593">
    <property type="entry name" value="AAA+_ATPase"/>
</dbReference>
<feature type="region of interest" description="Disordered" evidence="2">
    <location>
        <begin position="274"/>
        <end position="367"/>
    </location>
</feature>
<dbReference type="InterPro" id="IPR002035">
    <property type="entry name" value="VWF_A"/>
</dbReference>
<dbReference type="Proteomes" id="UP000886101">
    <property type="component" value="Unassembled WGS sequence"/>
</dbReference>
<proteinExistence type="inferred from homology"/>
<comment type="similarity">
    <text evidence="1">Belongs to the Mg-chelatase subunits D/I family.</text>
</comment>
<dbReference type="InterPro" id="IPR011704">
    <property type="entry name" value="ATPase_dyneun-rel_AAA"/>
</dbReference>
<accession>A0A7V5U1Y2</accession>
<name>A0A7V5U1Y2_9BACT</name>
<dbReference type="SMART" id="SM00382">
    <property type="entry name" value="AAA"/>
    <property type="match status" value="1"/>
</dbReference>
<dbReference type="AlphaFoldDB" id="A0A7V5U1Y2"/>
<dbReference type="EMBL" id="DROK01000059">
    <property type="protein sequence ID" value="HHI96617.1"/>
    <property type="molecule type" value="Genomic_DNA"/>
</dbReference>
<dbReference type="Gene3D" id="3.40.50.410">
    <property type="entry name" value="von Willebrand factor, type A domain"/>
    <property type="match status" value="1"/>
</dbReference>
<dbReference type="PANTHER" id="PTHR35023">
    <property type="entry name" value="CHELATASE-RELATED"/>
    <property type="match status" value="1"/>
</dbReference>
<feature type="domain" description="VWFA" evidence="3">
    <location>
        <begin position="432"/>
        <end position="614"/>
    </location>
</feature>
<gene>
    <name evidence="4" type="ORF">ENJ96_02070</name>
</gene>
<sequence length="615" mass="67414">MSFPLSALCGQEKMQLALLLLGVNPRLKGVLLTGEKGTAKSTAARALATLLEQPFLNVPLSVTEEALLGSLKLEAAFAGKKLFQPGLLAQANGGVVYVDEINLLARPLLHALLHVLDTGEVFFEREGFSLKAPARFVLIGSMNPEEGPLPAQILDRFGLCVAVKAERDPALRVEIVKRRLAYERDPEDFCRQYAQKEKELRSRLLAARKRLARVRLPEKIFRLISVIAQEAAVSGHRAEIMLTEAAKAHAALKGRVSVELEDLEAVKELVLYHRRREKKTAPKKKKAKTPPPQPPKSTSKEETRAGSSPKKEPSSPPTEEEETGKSKPQPGLGPPSRPPEEKPFPIGEVFKPQDLSSSDTATPKAARLGRSSRALTLTGPGYYLRPVPYQGEGQIALLPTLISAALKGGARPLKVAPADLKAKLKLTKTSRLLLFCVDGSGSMAAQARMKETKGAIMSLLISAYQKRDQAALVVFRDQRARLVLPPTSSVERAGRLLRDLTVGGSTPLSHALFSLRHFLRTRLRQHPHEEITVILITDGRGNVSLTGKPPKEEGEALARSLRLEFPQVQFVIVDTETGPVRLEMARELARVLSARYFTPESLKADRLLNIIREVG</sequence>
<dbReference type="InterPro" id="IPR052989">
    <property type="entry name" value="Mg-chelatase_DI-like"/>
</dbReference>
<dbReference type="Pfam" id="PF07728">
    <property type="entry name" value="AAA_5"/>
    <property type="match status" value="1"/>
</dbReference>
<dbReference type="SUPFAM" id="SSF52540">
    <property type="entry name" value="P-loop containing nucleoside triphosphate hydrolases"/>
    <property type="match status" value="1"/>
</dbReference>
<evidence type="ECO:0000313" key="4">
    <source>
        <dbReference type="EMBL" id="HHI96617.1"/>
    </source>
</evidence>
<dbReference type="InterPro" id="IPR027417">
    <property type="entry name" value="P-loop_NTPase"/>
</dbReference>
<dbReference type="InterPro" id="IPR041702">
    <property type="entry name" value="BchD/ChlD_VWA"/>
</dbReference>
<reference evidence="4" key="1">
    <citation type="journal article" date="2020" name="mSystems">
        <title>Genome- and Community-Level Interaction Insights into Carbon Utilization and Element Cycling Functions of Hydrothermarchaeota in Hydrothermal Sediment.</title>
        <authorList>
            <person name="Zhou Z."/>
            <person name="Liu Y."/>
            <person name="Xu W."/>
            <person name="Pan J."/>
            <person name="Luo Z.H."/>
            <person name="Li M."/>
        </authorList>
    </citation>
    <scope>NUCLEOTIDE SEQUENCE [LARGE SCALE GENOMIC DNA]</scope>
    <source>
        <strain evidence="4">HyVt-533</strain>
    </source>
</reference>
<dbReference type="CDD" id="cd00009">
    <property type="entry name" value="AAA"/>
    <property type="match status" value="1"/>
</dbReference>
<organism evidence="4">
    <name type="scientific">Thermodesulfatator atlanticus</name>
    <dbReference type="NCBI Taxonomy" id="501497"/>
    <lineage>
        <taxon>Bacteria</taxon>
        <taxon>Pseudomonadati</taxon>
        <taxon>Thermodesulfobacteriota</taxon>
        <taxon>Thermodesulfobacteria</taxon>
        <taxon>Thermodesulfobacteriales</taxon>
        <taxon>Thermodesulfatatoraceae</taxon>
        <taxon>Thermodesulfatator</taxon>
    </lineage>
</organism>